<evidence type="ECO:0000313" key="1">
    <source>
        <dbReference type="EMBL" id="MFC0476961.1"/>
    </source>
</evidence>
<name>A0ABV6KUF9_9BACI</name>
<keyword evidence="2" id="KW-1185">Reference proteome</keyword>
<evidence type="ECO:0000313" key="2">
    <source>
        <dbReference type="Proteomes" id="UP001589738"/>
    </source>
</evidence>
<reference evidence="1 2" key="1">
    <citation type="submission" date="2024-09" db="EMBL/GenBank/DDBJ databases">
        <authorList>
            <person name="Sun Q."/>
            <person name="Mori K."/>
        </authorList>
    </citation>
    <scope>NUCLEOTIDE SEQUENCE [LARGE SCALE GENOMIC DNA]</scope>
    <source>
        <strain evidence="1 2">CGMCC 1.9126</strain>
    </source>
</reference>
<comment type="caution">
    <text evidence="1">The sequence shown here is derived from an EMBL/GenBank/DDBJ whole genome shotgun (WGS) entry which is preliminary data.</text>
</comment>
<proteinExistence type="predicted"/>
<protein>
    <submittedName>
        <fullName evidence="1">Uncharacterized protein</fullName>
    </submittedName>
</protein>
<dbReference type="EMBL" id="JBHLUU010000114">
    <property type="protein sequence ID" value="MFC0476961.1"/>
    <property type="molecule type" value="Genomic_DNA"/>
</dbReference>
<sequence>MVVRCINDCGSENFTTDKEYIGTITSEGLQVIDDKGEEHIIAKHHPTGYEHDEWFCSRFYILDKELHVM</sequence>
<dbReference type="Proteomes" id="UP001589738">
    <property type="component" value="Unassembled WGS sequence"/>
</dbReference>
<accession>A0ABV6KUF9</accession>
<organism evidence="1 2">
    <name type="scientific">Robertmurraya beringensis</name>
    <dbReference type="NCBI Taxonomy" id="641660"/>
    <lineage>
        <taxon>Bacteria</taxon>
        <taxon>Bacillati</taxon>
        <taxon>Bacillota</taxon>
        <taxon>Bacilli</taxon>
        <taxon>Bacillales</taxon>
        <taxon>Bacillaceae</taxon>
        <taxon>Robertmurraya</taxon>
    </lineage>
</organism>
<gene>
    <name evidence="1" type="ORF">ACFFHF_17290</name>
</gene>
<dbReference type="RefSeq" id="WP_377058702.1">
    <property type="nucleotide sequence ID" value="NZ_JBHLUU010000114.1"/>
</dbReference>